<dbReference type="AlphaFoldDB" id="A0A2U1P306"/>
<comment type="similarity">
    <text evidence="1">Belongs to the SDA1 family.</text>
</comment>
<comment type="caution">
    <text evidence="3">The sequence shown here is derived from an EMBL/GenBank/DDBJ whole genome shotgun (WGS) entry which is preliminary data.</text>
</comment>
<feature type="compositionally biased region" description="Basic residues" evidence="2">
    <location>
        <begin position="200"/>
        <end position="217"/>
    </location>
</feature>
<feature type="compositionally biased region" description="Basic residues" evidence="2">
    <location>
        <begin position="170"/>
        <end position="180"/>
    </location>
</feature>
<dbReference type="STRING" id="35608.A0A2U1P306"/>
<feature type="region of interest" description="Disordered" evidence="2">
    <location>
        <begin position="1"/>
        <end position="47"/>
    </location>
</feature>
<evidence type="ECO:0000256" key="2">
    <source>
        <dbReference type="SAM" id="MobiDB-lite"/>
    </source>
</evidence>
<dbReference type="Proteomes" id="UP000245207">
    <property type="component" value="Unassembled WGS sequence"/>
</dbReference>
<protein>
    <recommendedName>
        <fullName evidence="1">Protein SDA1</fullName>
    </recommendedName>
</protein>
<feature type="compositionally biased region" description="Basic and acidic residues" evidence="2">
    <location>
        <begin position="32"/>
        <end position="46"/>
    </location>
</feature>
<organism evidence="3 4">
    <name type="scientific">Artemisia annua</name>
    <name type="common">Sweet wormwood</name>
    <dbReference type="NCBI Taxonomy" id="35608"/>
    <lineage>
        <taxon>Eukaryota</taxon>
        <taxon>Viridiplantae</taxon>
        <taxon>Streptophyta</taxon>
        <taxon>Embryophyta</taxon>
        <taxon>Tracheophyta</taxon>
        <taxon>Spermatophyta</taxon>
        <taxon>Magnoliopsida</taxon>
        <taxon>eudicotyledons</taxon>
        <taxon>Gunneridae</taxon>
        <taxon>Pentapetalae</taxon>
        <taxon>asterids</taxon>
        <taxon>campanulids</taxon>
        <taxon>Asterales</taxon>
        <taxon>Asteraceae</taxon>
        <taxon>Asteroideae</taxon>
        <taxon>Anthemideae</taxon>
        <taxon>Artemisiinae</taxon>
        <taxon>Artemisia</taxon>
    </lineage>
</organism>
<evidence type="ECO:0000256" key="1">
    <source>
        <dbReference type="RuleBase" id="RU365057"/>
    </source>
</evidence>
<accession>A0A2U1P306</accession>
<evidence type="ECO:0000313" key="3">
    <source>
        <dbReference type="EMBL" id="PWA80139.1"/>
    </source>
</evidence>
<reference evidence="3 4" key="1">
    <citation type="journal article" date="2018" name="Mol. Plant">
        <title>The genome of Artemisia annua provides insight into the evolution of Asteraceae family and artemisinin biosynthesis.</title>
        <authorList>
            <person name="Shen Q."/>
            <person name="Zhang L."/>
            <person name="Liao Z."/>
            <person name="Wang S."/>
            <person name="Yan T."/>
            <person name="Shi P."/>
            <person name="Liu M."/>
            <person name="Fu X."/>
            <person name="Pan Q."/>
            <person name="Wang Y."/>
            <person name="Lv Z."/>
            <person name="Lu X."/>
            <person name="Zhang F."/>
            <person name="Jiang W."/>
            <person name="Ma Y."/>
            <person name="Chen M."/>
            <person name="Hao X."/>
            <person name="Li L."/>
            <person name="Tang Y."/>
            <person name="Lv G."/>
            <person name="Zhou Y."/>
            <person name="Sun X."/>
            <person name="Brodelius P.E."/>
            <person name="Rose J.K.C."/>
            <person name="Tang K."/>
        </authorList>
    </citation>
    <scope>NUCLEOTIDE SEQUENCE [LARGE SCALE GENOMIC DNA]</scope>
    <source>
        <strain evidence="4">cv. Huhao1</strain>
        <tissue evidence="3">Leaf</tissue>
    </source>
</reference>
<dbReference type="GO" id="GO:0005730">
    <property type="term" value="C:nucleolus"/>
    <property type="evidence" value="ECO:0007669"/>
    <property type="project" value="UniProtKB-SubCell"/>
</dbReference>
<dbReference type="PANTHER" id="PTHR12730:SF0">
    <property type="entry name" value="PROTEIN SDA1 HOMOLOG"/>
    <property type="match status" value="1"/>
</dbReference>
<dbReference type="GO" id="GO:0000055">
    <property type="term" value="P:ribosomal large subunit export from nucleus"/>
    <property type="evidence" value="ECO:0007669"/>
    <property type="project" value="UniProtKB-UniRule"/>
</dbReference>
<proteinExistence type="inferred from homology"/>
<dbReference type="GO" id="GO:0015031">
    <property type="term" value="P:protein transport"/>
    <property type="evidence" value="ECO:0007669"/>
    <property type="project" value="UniProtKB-KW"/>
</dbReference>
<feature type="compositionally biased region" description="Low complexity" evidence="2">
    <location>
        <begin position="14"/>
        <end position="24"/>
    </location>
</feature>
<keyword evidence="1" id="KW-0690">Ribosome biogenesis</keyword>
<dbReference type="OrthoDB" id="1697732at2759"/>
<gene>
    <name evidence="3" type="ORF">CTI12_AA199540</name>
</gene>
<feature type="compositionally biased region" description="Basic and acidic residues" evidence="2">
    <location>
        <begin position="144"/>
        <end position="169"/>
    </location>
</feature>
<feature type="region of interest" description="Disordered" evidence="2">
    <location>
        <begin position="144"/>
        <end position="229"/>
    </location>
</feature>
<keyword evidence="4" id="KW-1185">Reference proteome</keyword>
<dbReference type="GO" id="GO:0042273">
    <property type="term" value="P:ribosomal large subunit biogenesis"/>
    <property type="evidence" value="ECO:0007669"/>
    <property type="project" value="UniProtKB-UniRule"/>
</dbReference>
<keyword evidence="1" id="KW-0539">Nucleus</keyword>
<evidence type="ECO:0000313" key="4">
    <source>
        <dbReference type="Proteomes" id="UP000245207"/>
    </source>
</evidence>
<comment type="subcellular location">
    <subcellularLocation>
        <location evidence="1">Nucleus</location>
        <location evidence="1">Nucleolus</location>
    </subcellularLocation>
</comment>
<sequence length="229" mass="25719">MSMTATELIIDALSTSSRSSKDTSLVMLQSSMKHDPSSQTESKEVDGACTENCNEDAENITQGEKRKFSYCHEELDSRCQSHGALERLAEAQVEIDDTSDGILSNEDFQRIKELKAKKEAELALARHGIKIPSAEELSLKRVDGYSLEKEDDERGKGGFNESRKEDTGKYRAKAAIKRQKTGGLSNRQKEHTKAMPLAAKRLKIQKFKRHRNKKKSGAGKQFQGRKAWK</sequence>
<dbReference type="InterPro" id="IPR027312">
    <property type="entry name" value="Sda1"/>
</dbReference>
<keyword evidence="1" id="KW-0653">Protein transport</keyword>
<name>A0A2U1P306_ARTAN</name>
<keyword evidence="1" id="KW-0813">Transport</keyword>
<comment type="function">
    <text evidence="1">Required for 60S pre-ribosomal subunits export to the cytoplasm.</text>
</comment>
<dbReference type="EMBL" id="PKPP01001759">
    <property type="protein sequence ID" value="PWA80139.1"/>
    <property type="molecule type" value="Genomic_DNA"/>
</dbReference>
<dbReference type="PANTHER" id="PTHR12730">
    <property type="entry name" value="HSDA/SDA1-RELATED"/>
    <property type="match status" value="1"/>
</dbReference>